<name>A0AA35R5T9_GEOBA</name>
<proteinExistence type="predicted"/>
<dbReference type="AlphaFoldDB" id="A0AA35R5T9"/>
<sequence length="30" mass="3294">GSLIQRFSLGVPYSEVPPRGPLFCGFTVLR</sequence>
<accession>A0AA35R5T9</accession>
<comment type="caution">
    <text evidence="1">The sequence shown here is derived from an EMBL/GenBank/DDBJ whole genome shotgun (WGS) entry which is preliminary data.</text>
</comment>
<dbReference type="Proteomes" id="UP001174909">
    <property type="component" value="Unassembled WGS sequence"/>
</dbReference>
<reference evidence="1" key="1">
    <citation type="submission" date="2023-03" db="EMBL/GenBank/DDBJ databases">
        <authorList>
            <person name="Steffen K."/>
            <person name="Cardenas P."/>
        </authorList>
    </citation>
    <scope>NUCLEOTIDE SEQUENCE</scope>
</reference>
<feature type="non-terminal residue" evidence="1">
    <location>
        <position position="1"/>
    </location>
</feature>
<evidence type="ECO:0000313" key="1">
    <source>
        <dbReference type="EMBL" id="CAI8005064.1"/>
    </source>
</evidence>
<protein>
    <submittedName>
        <fullName evidence="1">Uncharacterized protein</fullName>
    </submittedName>
</protein>
<keyword evidence="2" id="KW-1185">Reference proteome</keyword>
<organism evidence="1 2">
    <name type="scientific">Geodia barretti</name>
    <name type="common">Barrett's horny sponge</name>
    <dbReference type="NCBI Taxonomy" id="519541"/>
    <lineage>
        <taxon>Eukaryota</taxon>
        <taxon>Metazoa</taxon>
        <taxon>Porifera</taxon>
        <taxon>Demospongiae</taxon>
        <taxon>Heteroscleromorpha</taxon>
        <taxon>Tetractinellida</taxon>
        <taxon>Astrophorina</taxon>
        <taxon>Geodiidae</taxon>
        <taxon>Geodia</taxon>
    </lineage>
</organism>
<gene>
    <name evidence="1" type="ORF">GBAR_LOCUS4061</name>
</gene>
<dbReference type="EMBL" id="CASHTH010000575">
    <property type="protein sequence ID" value="CAI8005064.1"/>
    <property type="molecule type" value="Genomic_DNA"/>
</dbReference>
<evidence type="ECO:0000313" key="2">
    <source>
        <dbReference type="Proteomes" id="UP001174909"/>
    </source>
</evidence>